<feature type="compositionally biased region" description="Basic and acidic residues" evidence="1">
    <location>
        <begin position="49"/>
        <end position="74"/>
    </location>
</feature>
<accession>A0A5J9URZ9</accession>
<proteinExistence type="predicted"/>
<feature type="compositionally biased region" description="Polar residues" evidence="1">
    <location>
        <begin position="26"/>
        <end position="38"/>
    </location>
</feature>
<dbReference type="Proteomes" id="UP000324897">
    <property type="component" value="Chromosome 2"/>
</dbReference>
<sequence>MSNDDYYFGRPACPPETKDKQETKANGEQNAVSTQTPGGTKDYFIGRPTSHEMAEEVEKGKEASATEQTEEVKKTTAAPPTTEKKRSGFLDKWLRCFTPNGGTE</sequence>
<feature type="compositionally biased region" description="Basic and acidic residues" evidence="1">
    <location>
        <begin position="16"/>
        <end position="25"/>
    </location>
</feature>
<evidence type="ECO:0000313" key="3">
    <source>
        <dbReference type="Proteomes" id="UP000324897"/>
    </source>
</evidence>
<name>A0A5J9URZ9_9POAL</name>
<protein>
    <submittedName>
        <fullName evidence="2">Uncharacterized protein</fullName>
    </submittedName>
</protein>
<keyword evidence="3" id="KW-1185">Reference proteome</keyword>
<dbReference type="EMBL" id="RWGY01000013">
    <property type="protein sequence ID" value="TVU25917.1"/>
    <property type="molecule type" value="Genomic_DNA"/>
</dbReference>
<dbReference type="Gramene" id="TVU25917">
    <property type="protein sequence ID" value="TVU25917"/>
    <property type="gene ID" value="EJB05_28438"/>
</dbReference>
<reference evidence="2 3" key="1">
    <citation type="journal article" date="2019" name="Sci. Rep.">
        <title>A high-quality genome of Eragrostis curvula grass provides insights into Poaceae evolution and supports new strategies to enhance forage quality.</title>
        <authorList>
            <person name="Carballo J."/>
            <person name="Santos B.A.C.M."/>
            <person name="Zappacosta D."/>
            <person name="Garbus I."/>
            <person name="Selva J.P."/>
            <person name="Gallo C.A."/>
            <person name="Diaz A."/>
            <person name="Albertini E."/>
            <person name="Caccamo M."/>
            <person name="Echenique V."/>
        </authorList>
    </citation>
    <scope>NUCLEOTIDE SEQUENCE [LARGE SCALE GENOMIC DNA]</scope>
    <source>
        <strain evidence="3">cv. Victoria</strain>
        <tissue evidence="2">Leaf</tissue>
    </source>
</reference>
<comment type="caution">
    <text evidence="2">The sequence shown here is derived from an EMBL/GenBank/DDBJ whole genome shotgun (WGS) entry which is preliminary data.</text>
</comment>
<evidence type="ECO:0000256" key="1">
    <source>
        <dbReference type="SAM" id="MobiDB-lite"/>
    </source>
</evidence>
<organism evidence="2 3">
    <name type="scientific">Eragrostis curvula</name>
    <name type="common">weeping love grass</name>
    <dbReference type="NCBI Taxonomy" id="38414"/>
    <lineage>
        <taxon>Eukaryota</taxon>
        <taxon>Viridiplantae</taxon>
        <taxon>Streptophyta</taxon>
        <taxon>Embryophyta</taxon>
        <taxon>Tracheophyta</taxon>
        <taxon>Spermatophyta</taxon>
        <taxon>Magnoliopsida</taxon>
        <taxon>Liliopsida</taxon>
        <taxon>Poales</taxon>
        <taxon>Poaceae</taxon>
        <taxon>PACMAD clade</taxon>
        <taxon>Chloridoideae</taxon>
        <taxon>Eragrostideae</taxon>
        <taxon>Eragrostidinae</taxon>
        <taxon>Eragrostis</taxon>
    </lineage>
</organism>
<dbReference type="AlphaFoldDB" id="A0A5J9URZ9"/>
<gene>
    <name evidence="2" type="ORF">EJB05_28438</name>
</gene>
<evidence type="ECO:0000313" key="2">
    <source>
        <dbReference type="EMBL" id="TVU25917.1"/>
    </source>
</evidence>
<feature type="region of interest" description="Disordered" evidence="1">
    <location>
        <begin position="1"/>
        <end position="89"/>
    </location>
</feature>